<feature type="domain" description="THIF-type NAD/FAD binding fold" evidence="1">
    <location>
        <begin position="84"/>
        <end position="219"/>
    </location>
</feature>
<keyword evidence="3" id="KW-1185">Reference proteome</keyword>
<evidence type="ECO:0000259" key="1">
    <source>
        <dbReference type="Pfam" id="PF00899"/>
    </source>
</evidence>
<gene>
    <name evidence="2" type="ORF">WDS16_14585</name>
</gene>
<dbReference type="NCBIfam" id="NF005901">
    <property type="entry name" value="PRK07877.1"/>
    <property type="match status" value="1"/>
</dbReference>
<reference evidence="2 3" key="1">
    <citation type="submission" date="2024-03" db="EMBL/GenBank/DDBJ databases">
        <title>Natural products discovery in diverse microorganisms through a two-stage MS feature dereplication strategy.</title>
        <authorList>
            <person name="Zhang R."/>
        </authorList>
    </citation>
    <scope>NUCLEOTIDE SEQUENCE [LARGE SCALE GENOMIC DNA]</scope>
    <source>
        <strain evidence="2 3">18930</strain>
    </source>
</reference>
<dbReference type="Pfam" id="PF00899">
    <property type="entry name" value="ThiF"/>
    <property type="match status" value="1"/>
</dbReference>
<sequence length="354" mass="38605">MVVPEHRVFDPASSDDRSIYDRLVELGGVHVFDTTATQLHSLRALLPTPPEDVLGEEVRWVHYPWRRSLVRVLGPRGFRLLRLDRNRNKITAAEQDDMARLCVGVVGLSVGHAVAHTLAIEGLCGELRLADFDDLDLSNLNRVPASLFDLDINKTVVAARRIAELDPYMSVVPYPDGLVESTFESFMDGLDIVIDECDSLDTKLVLREHARRRGIPVVMETSDGGILDVERFDLEPERPLLHGLLGDLDASALKNITPEQKAPLAARILDPSKLTPRMLASVPEIGRTLSTWPQLGSDVALGGASVAAVVRAFGIGTPPPSGRIRINLDAHLAAISEVEPTASGESISPANQPR</sequence>
<proteinExistence type="predicted"/>
<dbReference type="InterPro" id="IPR045886">
    <property type="entry name" value="ThiF/MoeB/HesA"/>
</dbReference>
<dbReference type="PANTHER" id="PTHR43267:SF3">
    <property type="entry name" value="THIF PROTEIN"/>
    <property type="match status" value="1"/>
</dbReference>
<accession>A0ABZ2PCC4</accession>
<evidence type="ECO:0000313" key="3">
    <source>
        <dbReference type="Proteomes" id="UP001432000"/>
    </source>
</evidence>
<dbReference type="InterPro" id="IPR000594">
    <property type="entry name" value="ThiF_NAD_FAD-bd"/>
</dbReference>
<dbReference type="InterPro" id="IPR035985">
    <property type="entry name" value="Ubiquitin-activating_enz"/>
</dbReference>
<dbReference type="CDD" id="cd01483">
    <property type="entry name" value="E1_enzyme_family"/>
    <property type="match status" value="1"/>
</dbReference>
<dbReference type="RefSeq" id="WP_338885974.1">
    <property type="nucleotide sequence ID" value="NZ_CP147846.1"/>
</dbReference>
<dbReference type="EMBL" id="CP147846">
    <property type="protein sequence ID" value="WXG66527.1"/>
    <property type="molecule type" value="Genomic_DNA"/>
</dbReference>
<dbReference type="PANTHER" id="PTHR43267">
    <property type="entry name" value="TRNA THREONYLCARBAMOYLADENOSINE DEHYDRATASE"/>
    <property type="match status" value="1"/>
</dbReference>
<name>A0ABZ2PCC4_9NOCA</name>
<dbReference type="Gene3D" id="3.40.50.720">
    <property type="entry name" value="NAD(P)-binding Rossmann-like Domain"/>
    <property type="match status" value="1"/>
</dbReference>
<evidence type="ECO:0000313" key="2">
    <source>
        <dbReference type="EMBL" id="WXG66527.1"/>
    </source>
</evidence>
<organism evidence="2 3">
    <name type="scientific">Rhodococcus sovatensis</name>
    <dbReference type="NCBI Taxonomy" id="1805840"/>
    <lineage>
        <taxon>Bacteria</taxon>
        <taxon>Bacillati</taxon>
        <taxon>Actinomycetota</taxon>
        <taxon>Actinomycetes</taxon>
        <taxon>Mycobacteriales</taxon>
        <taxon>Nocardiaceae</taxon>
        <taxon>Rhodococcus</taxon>
    </lineage>
</organism>
<dbReference type="Proteomes" id="UP001432000">
    <property type="component" value="Chromosome"/>
</dbReference>
<protein>
    <submittedName>
        <fullName evidence="2">Rv1355c family protein</fullName>
    </submittedName>
</protein>
<dbReference type="SUPFAM" id="SSF69572">
    <property type="entry name" value="Activating enzymes of the ubiquitin-like proteins"/>
    <property type="match status" value="1"/>
</dbReference>